<dbReference type="NCBIfam" id="TIGR04178">
    <property type="entry name" value="exo_archaeo"/>
    <property type="match status" value="1"/>
</dbReference>
<dbReference type="EMBL" id="JAHWDF010000016">
    <property type="protein sequence ID" value="MBW2962689.1"/>
    <property type="molecule type" value="Genomic_DNA"/>
</dbReference>
<dbReference type="InterPro" id="IPR026392">
    <property type="entry name" value="Exo/Archaeosortase_dom"/>
</dbReference>
<evidence type="ECO:0000256" key="7">
    <source>
        <dbReference type="ARBA" id="ARBA00023136"/>
    </source>
</evidence>
<evidence type="ECO:0000313" key="10">
    <source>
        <dbReference type="Proteomes" id="UP000719267"/>
    </source>
</evidence>
<evidence type="ECO:0000256" key="6">
    <source>
        <dbReference type="ARBA" id="ARBA00022989"/>
    </source>
</evidence>
<feature type="transmembrane region" description="Helical" evidence="8">
    <location>
        <begin position="115"/>
        <end position="142"/>
    </location>
</feature>
<evidence type="ECO:0000313" key="9">
    <source>
        <dbReference type="EMBL" id="MBW2962689.1"/>
    </source>
</evidence>
<dbReference type="InterPro" id="IPR026323">
    <property type="entry name" value="Exosortase-related_prot_XrtF"/>
</dbReference>
<feature type="transmembrane region" description="Helical" evidence="8">
    <location>
        <begin position="12"/>
        <end position="35"/>
    </location>
</feature>
<keyword evidence="2" id="KW-1003">Cell membrane</keyword>
<comment type="subcellular location">
    <subcellularLocation>
        <location evidence="1">Cell membrane</location>
        <topology evidence="1">Multi-pass membrane protein</topology>
    </subcellularLocation>
</comment>
<gene>
    <name evidence="9" type="primary">xrtF</name>
    <name evidence="9" type="ORF">KW502_12895</name>
</gene>
<dbReference type="RefSeq" id="WP_219040971.1">
    <property type="nucleotide sequence ID" value="NZ_JAHWDF010000016.1"/>
</dbReference>
<evidence type="ECO:0000256" key="3">
    <source>
        <dbReference type="ARBA" id="ARBA00022670"/>
    </source>
</evidence>
<organism evidence="9 10">
    <name type="scientific">Mesonia aestuariivivens</name>
    <dbReference type="NCBI Taxonomy" id="2796128"/>
    <lineage>
        <taxon>Bacteria</taxon>
        <taxon>Pseudomonadati</taxon>
        <taxon>Bacteroidota</taxon>
        <taxon>Flavobacteriia</taxon>
        <taxon>Flavobacteriales</taxon>
        <taxon>Flavobacteriaceae</taxon>
        <taxon>Mesonia</taxon>
    </lineage>
</organism>
<keyword evidence="3" id="KW-0645">Protease</keyword>
<evidence type="ECO:0000256" key="1">
    <source>
        <dbReference type="ARBA" id="ARBA00004651"/>
    </source>
</evidence>
<dbReference type="InterPro" id="IPR019127">
    <property type="entry name" value="Exosortase"/>
</dbReference>
<evidence type="ECO:0000256" key="4">
    <source>
        <dbReference type="ARBA" id="ARBA00022692"/>
    </source>
</evidence>
<dbReference type="NCBIfam" id="TIGR04128">
    <property type="entry name" value="exoso_Fjoh_1448"/>
    <property type="match status" value="1"/>
</dbReference>
<feature type="transmembrane region" description="Helical" evidence="8">
    <location>
        <begin position="154"/>
        <end position="172"/>
    </location>
</feature>
<keyword evidence="5" id="KW-0378">Hydrolase</keyword>
<name>A0ABS6W4P6_9FLAO</name>
<evidence type="ECO:0000256" key="5">
    <source>
        <dbReference type="ARBA" id="ARBA00022801"/>
    </source>
</evidence>
<protein>
    <submittedName>
        <fullName evidence="9">Exosortase family protein XrtF</fullName>
    </submittedName>
</protein>
<reference evidence="9 10" key="1">
    <citation type="submission" date="2021-07" db="EMBL/GenBank/DDBJ databases">
        <title>Mesonia aestuariivivens sp. nov., isolated from a tidal flat.</title>
        <authorList>
            <person name="Kim Y.-O."/>
            <person name="Yoon J.-H."/>
        </authorList>
    </citation>
    <scope>NUCLEOTIDE SEQUENCE [LARGE SCALE GENOMIC DNA]</scope>
    <source>
        <strain evidence="9 10">JHPTF-M18</strain>
    </source>
</reference>
<evidence type="ECO:0000256" key="2">
    <source>
        <dbReference type="ARBA" id="ARBA00022475"/>
    </source>
</evidence>
<keyword evidence="4 8" id="KW-0812">Transmembrane</keyword>
<keyword evidence="10" id="KW-1185">Reference proteome</keyword>
<keyword evidence="7 8" id="KW-0472">Membrane</keyword>
<dbReference type="Proteomes" id="UP000719267">
    <property type="component" value="Unassembled WGS sequence"/>
</dbReference>
<feature type="transmembrane region" description="Helical" evidence="8">
    <location>
        <begin position="84"/>
        <end position="108"/>
    </location>
</feature>
<keyword evidence="6 8" id="KW-1133">Transmembrane helix</keyword>
<dbReference type="PROSITE" id="PS51257">
    <property type="entry name" value="PROKAR_LIPOPROTEIN"/>
    <property type="match status" value="1"/>
</dbReference>
<comment type="caution">
    <text evidence="9">The sequence shown here is derived from an EMBL/GenBank/DDBJ whole genome shotgun (WGS) entry which is preliminary data.</text>
</comment>
<dbReference type="Pfam" id="PF09721">
    <property type="entry name" value="Exosortase_EpsH"/>
    <property type="match status" value="1"/>
</dbReference>
<sequence length="184" mass="21118">MKDILLKNKAVIKFLILFLGCYLLLAGCYKLYLFYGSSAEYYPDYFTNLVAEQSSNVVKVFGYDSYISKHPNNPSMKFYINNNYIVRIVEGCNSISILILFVSFIIAFHTKFKATFLYLLAGSVLIYALNVLRITLLAIGIYKYPESQDFLHDIAFPAIIYGSVFTLWLLWVKIAAGYKKKVDE</sequence>
<proteinExistence type="predicted"/>
<accession>A0ABS6W4P6</accession>
<evidence type="ECO:0000256" key="8">
    <source>
        <dbReference type="SAM" id="Phobius"/>
    </source>
</evidence>